<evidence type="ECO:0000259" key="14">
    <source>
        <dbReference type="Pfam" id="PF17655"/>
    </source>
</evidence>
<dbReference type="KEGG" id="lacs:H4075_10900"/>
<evidence type="ECO:0000256" key="12">
    <source>
        <dbReference type="SAM" id="Phobius"/>
    </source>
</evidence>
<evidence type="ECO:0000256" key="7">
    <source>
        <dbReference type="ARBA" id="ARBA00022989"/>
    </source>
</evidence>
<reference evidence="16" key="1">
    <citation type="submission" date="2020-08" db="EMBL/GenBank/DDBJ databases">
        <title>Lacibacter sp. S13-6-6 genome sequencing.</title>
        <authorList>
            <person name="Jin L."/>
        </authorList>
    </citation>
    <scope>NUCLEOTIDE SEQUENCE [LARGE SCALE GENOMIC DNA]</scope>
    <source>
        <strain evidence="16">S13-6-6</strain>
    </source>
</reference>
<keyword evidence="16" id="KW-1185">Reference proteome</keyword>
<dbReference type="SUPFAM" id="SSF81296">
    <property type="entry name" value="E set domains"/>
    <property type="match status" value="1"/>
</dbReference>
<dbReference type="PANTHER" id="PTHR11767">
    <property type="entry name" value="INWARD RECTIFIER POTASSIUM CHANNEL"/>
    <property type="match status" value="1"/>
</dbReference>
<keyword evidence="10 15" id="KW-0407">Ion channel</keyword>
<evidence type="ECO:0000256" key="6">
    <source>
        <dbReference type="ARBA" id="ARBA00022958"/>
    </source>
</evidence>
<accession>A0A7G5XME6</accession>
<evidence type="ECO:0000256" key="4">
    <source>
        <dbReference type="ARBA" id="ARBA00022692"/>
    </source>
</evidence>
<protein>
    <submittedName>
        <fullName evidence="15">Inward rectifier potassium channel Irk</fullName>
    </submittedName>
</protein>
<dbReference type="AlphaFoldDB" id="A0A7G5XME6"/>
<dbReference type="Proteomes" id="UP000515344">
    <property type="component" value="Chromosome"/>
</dbReference>
<feature type="region of interest" description="Disordered" evidence="11">
    <location>
        <begin position="1"/>
        <end position="30"/>
    </location>
</feature>
<feature type="compositionally biased region" description="Polar residues" evidence="11">
    <location>
        <begin position="18"/>
        <end position="27"/>
    </location>
</feature>
<evidence type="ECO:0000256" key="5">
    <source>
        <dbReference type="ARBA" id="ARBA00022882"/>
    </source>
</evidence>
<dbReference type="GO" id="GO:0034765">
    <property type="term" value="P:regulation of monoatomic ion transmembrane transport"/>
    <property type="evidence" value="ECO:0007669"/>
    <property type="project" value="TreeGrafter"/>
</dbReference>
<feature type="compositionally biased region" description="Basic residues" evidence="11">
    <location>
        <begin position="1"/>
        <end position="10"/>
    </location>
</feature>
<dbReference type="GO" id="GO:0034702">
    <property type="term" value="C:monoatomic ion channel complex"/>
    <property type="evidence" value="ECO:0007669"/>
    <property type="project" value="UniProtKB-KW"/>
</dbReference>
<dbReference type="EMBL" id="CP060007">
    <property type="protein sequence ID" value="QNA46649.1"/>
    <property type="molecule type" value="Genomic_DNA"/>
</dbReference>
<keyword evidence="8" id="KW-0406">Ion transport</keyword>
<evidence type="ECO:0000259" key="13">
    <source>
        <dbReference type="Pfam" id="PF07885"/>
    </source>
</evidence>
<feature type="transmembrane region" description="Helical" evidence="12">
    <location>
        <begin position="65"/>
        <end position="87"/>
    </location>
</feature>
<dbReference type="Gene3D" id="2.60.40.1400">
    <property type="entry name" value="G protein-activated inward rectifier potassium channel 1"/>
    <property type="match status" value="1"/>
</dbReference>
<dbReference type="InterPro" id="IPR016449">
    <property type="entry name" value="K_chnl_inward-rec_Kir"/>
</dbReference>
<sequence>MASTRTRRNNLAKENKETGLSVNSKQSGGRFFQKDGRPNVRFRGISYMQRFSVFQYMLKIPSWKFITLIAVAYVVVNLVFACIYFIVGVHHLGGMEEITVMGKFWEAFFFSTQTLSTVGYGHVFPDSLTSNTIAAVESFTGILMLALATGLIYGRFSQPKAYMKYSSIALFAPFKDGYALMFRFAPFKKHFLTDVEVKVTCVMKYTENETERKNTFYSLDLELSKANSLATNWTIVHMINENSPLYQLTRKEIEEAETEILVFVKGYDEEYANTVVSRSSYIHSEFIYGAKFNMMYEPSEDNSTTILHMDKIDSYHEEKLPVSI</sequence>
<organism evidence="15 16">
    <name type="scientific">Lacibacter sediminis</name>
    <dbReference type="NCBI Taxonomy" id="2760713"/>
    <lineage>
        <taxon>Bacteria</taxon>
        <taxon>Pseudomonadati</taxon>
        <taxon>Bacteroidota</taxon>
        <taxon>Chitinophagia</taxon>
        <taxon>Chitinophagales</taxon>
        <taxon>Chitinophagaceae</taxon>
        <taxon>Lacibacter</taxon>
    </lineage>
</organism>
<evidence type="ECO:0000313" key="16">
    <source>
        <dbReference type="Proteomes" id="UP000515344"/>
    </source>
</evidence>
<dbReference type="GO" id="GO:0005242">
    <property type="term" value="F:inward rectifier potassium channel activity"/>
    <property type="evidence" value="ECO:0007669"/>
    <property type="project" value="InterPro"/>
</dbReference>
<name>A0A7G5XME6_9BACT</name>
<proteinExistence type="predicted"/>
<keyword evidence="4 12" id="KW-0812">Transmembrane</keyword>
<gene>
    <name evidence="15" type="ORF">H4075_10900</name>
</gene>
<dbReference type="InterPro" id="IPR013518">
    <property type="entry name" value="K_chnl_inward-rec_Kir_cyto"/>
</dbReference>
<dbReference type="SUPFAM" id="SSF81324">
    <property type="entry name" value="Voltage-gated potassium channels"/>
    <property type="match status" value="1"/>
</dbReference>
<dbReference type="PRINTS" id="PR01320">
    <property type="entry name" value="KIRCHANNEL"/>
</dbReference>
<evidence type="ECO:0000256" key="10">
    <source>
        <dbReference type="ARBA" id="ARBA00023303"/>
    </source>
</evidence>
<dbReference type="InterPro" id="IPR014756">
    <property type="entry name" value="Ig_E-set"/>
</dbReference>
<keyword evidence="3" id="KW-0633">Potassium transport</keyword>
<evidence type="ECO:0000256" key="11">
    <source>
        <dbReference type="SAM" id="MobiDB-lite"/>
    </source>
</evidence>
<comment type="subcellular location">
    <subcellularLocation>
        <location evidence="1">Membrane</location>
        <topology evidence="1">Multi-pass membrane protein</topology>
    </subcellularLocation>
</comment>
<feature type="domain" description="Potassium channel" evidence="13">
    <location>
        <begin position="76"/>
        <end position="152"/>
    </location>
</feature>
<dbReference type="Pfam" id="PF07885">
    <property type="entry name" value="Ion_trans_2"/>
    <property type="match status" value="1"/>
</dbReference>
<evidence type="ECO:0000256" key="9">
    <source>
        <dbReference type="ARBA" id="ARBA00023136"/>
    </source>
</evidence>
<keyword evidence="6" id="KW-0630">Potassium</keyword>
<evidence type="ECO:0000256" key="8">
    <source>
        <dbReference type="ARBA" id="ARBA00023065"/>
    </source>
</evidence>
<evidence type="ECO:0000256" key="3">
    <source>
        <dbReference type="ARBA" id="ARBA00022538"/>
    </source>
</evidence>
<dbReference type="Pfam" id="PF17655">
    <property type="entry name" value="IRK_C"/>
    <property type="match status" value="1"/>
</dbReference>
<dbReference type="RefSeq" id="WP_182806541.1">
    <property type="nucleotide sequence ID" value="NZ_CP060007.1"/>
</dbReference>
<evidence type="ECO:0000313" key="15">
    <source>
        <dbReference type="EMBL" id="QNA46649.1"/>
    </source>
</evidence>
<evidence type="ECO:0000256" key="2">
    <source>
        <dbReference type="ARBA" id="ARBA00022448"/>
    </source>
</evidence>
<dbReference type="InterPro" id="IPR013099">
    <property type="entry name" value="K_chnl_dom"/>
</dbReference>
<dbReference type="Gene3D" id="1.10.287.70">
    <property type="match status" value="1"/>
</dbReference>
<keyword evidence="7 12" id="KW-1133">Transmembrane helix</keyword>
<feature type="domain" description="Inward rectifier potassium channel C-terminal" evidence="14">
    <location>
        <begin position="164"/>
        <end position="301"/>
    </location>
</feature>
<feature type="transmembrane region" description="Helical" evidence="12">
    <location>
        <begin position="133"/>
        <end position="154"/>
    </location>
</feature>
<dbReference type="GO" id="GO:1990573">
    <property type="term" value="P:potassium ion import across plasma membrane"/>
    <property type="evidence" value="ECO:0007669"/>
    <property type="project" value="TreeGrafter"/>
</dbReference>
<keyword evidence="9 12" id="KW-0472">Membrane</keyword>
<dbReference type="InterPro" id="IPR041647">
    <property type="entry name" value="IRK_C"/>
</dbReference>
<evidence type="ECO:0000256" key="1">
    <source>
        <dbReference type="ARBA" id="ARBA00004141"/>
    </source>
</evidence>
<keyword evidence="2" id="KW-0813">Transport</keyword>
<keyword evidence="5" id="KW-0851">Voltage-gated channel</keyword>
<dbReference type="GO" id="GO:0005886">
    <property type="term" value="C:plasma membrane"/>
    <property type="evidence" value="ECO:0007669"/>
    <property type="project" value="TreeGrafter"/>
</dbReference>